<name>A0A2K3KWW7_TRIPR</name>
<accession>A0A2K3KWW7</accession>
<evidence type="ECO:0000313" key="3">
    <source>
        <dbReference type="Proteomes" id="UP000236291"/>
    </source>
</evidence>
<reference evidence="2 3" key="1">
    <citation type="journal article" date="2014" name="Am. J. Bot.">
        <title>Genome assembly and annotation for red clover (Trifolium pratense; Fabaceae).</title>
        <authorList>
            <person name="Istvanek J."/>
            <person name="Jaros M."/>
            <person name="Krenek A."/>
            <person name="Repkova J."/>
        </authorList>
    </citation>
    <scope>NUCLEOTIDE SEQUENCE [LARGE SCALE GENOMIC DNA]</scope>
    <source>
        <strain evidence="3">cv. Tatra</strain>
        <tissue evidence="2">Young leaves</tissue>
    </source>
</reference>
<feature type="region of interest" description="Disordered" evidence="1">
    <location>
        <begin position="1"/>
        <end position="29"/>
    </location>
</feature>
<dbReference type="EMBL" id="ASHM01115842">
    <property type="protein sequence ID" value="PNX70762.1"/>
    <property type="molecule type" value="Genomic_DNA"/>
</dbReference>
<proteinExistence type="predicted"/>
<sequence>MKNSKNTTASSPDSGGWPSRIPYSGEPPHHLVLHHHIHHHHTYKSLEIVRRLYSSAPLTQ</sequence>
<dbReference type="Proteomes" id="UP000236291">
    <property type="component" value="Unassembled WGS sequence"/>
</dbReference>
<reference evidence="2 3" key="2">
    <citation type="journal article" date="2017" name="Front. Plant Sci.">
        <title>Gene Classification and Mining of Molecular Markers Useful in Red Clover (Trifolium pratense) Breeding.</title>
        <authorList>
            <person name="Istvanek J."/>
            <person name="Dluhosova J."/>
            <person name="Dluhos P."/>
            <person name="Patkova L."/>
            <person name="Nedelnik J."/>
            <person name="Repkova J."/>
        </authorList>
    </citation>
    <scope>NUCLEOTIDE SEQUENCE [LARGE SCALE GENOMIC DNA]</scope>
    <source>
        <strain evidence="3">cv. Tatra</strain>
        <tissue evidence="2">Young leaves</tissue>
    </source>
</reference>
<protein>
    <submittedName>
        <fullName evidence="2">Uncharacterized protein</fullName>
    </submittedName>
</protein>
<dbReference type="AlphaFoldDB" id="A0A2K3KWW7"/>
<gene>
    <name evidence="2" type="ORF">L195_g057718</name>
</gene>
<organism evidence="2 3">
    <name type="scientific">Trifolium pratense</name>
    <name type="common">Red clover</name>
    <dbReference type="NCBI Taxonomy" id="57577"/>
    <lineage>
        <taxon>Eukaryota</taxon>
        <taxon>Viridiplantae</taxon>
        <taxon>Streptophyta</taxon>
        <taxon>Embryophyta</taxon>
        <taxon>Tracheophyta</taxon>
        <taxon>Spermatophyta</taxon>
        <taxon>Magnoliopsida</taxon>
        <taxon>eudicotyledons</taxon>
        <taxon>Gunneridae</taxon>
        <taxon>Pentapetalae</taxon>
        <taxon>rosids</taxon>
        <taxon>fabids</taxon>
        <taxon>Fabales</taxon>
        <taxon>Fabaceae</taxon>
        <taxon>Papilionoideae</taxon>
        <taxon>50 kb inversion clade</taxon>
        <taxon>NPAAA clade</taxon>
        <taxon>Hologalegina</taxon>
        <taxon>IRL clade</taxon>
        <taxon>Trifolieae</taxon>
        <taxon>Trifolium</taxon>
    </lineage>
</organism>
<feature type="compositionally biased region" description="Polar residues" evidence="1">
    <location>
        <begin position="1"/>
        <end position="13"/>
    </location>
</feature>
<comment type="caution">
    <text evidence="2">The sequence shown here is derived from an EMBL/GenBank/DDBJ whole genome shotgun (WGS) entry which is preliminary data.</text>
</comment>
<evidence type="ECO:0000256" key="1">
    <source>
        <dbReference type="SAM" id="MobiDB-lite"/>
    </source>
</evidence>
<evidence type="ECO:0000313" key="2">
    <source>
        <dbReference type="EMBL" id="PNX70762.1"/>
    </source>
</evidence>